<feature type="region of interest" description="Disordered" evidence="1">
    <location>
        <begin position="74"/>
        <end position="93"/>
    </location>
</feature>
<dbReference type="EMBL" id="VSRR010018953">
    <property type="protein sequence ID" value="MPC61804.1"/>
    <property type="molecule type" value="Genomic_DNA"/>
</dbReference>
<reference evidence="2 3" key="1">
    <citation type="submission" date="2019-05" db="EMBL/GenBank/DDBJ databases">
        <title>Another draft genome of Portunus trituberculatus and its Hox gene families provides insights of decapod evolution.</title>
        <authorList>
            <person name="Jeong J.-H."/>
            <person name="Song I."/>
            <person name="Kim S."/>
            <person name="Choi T."/>
            <person name="Kim D."/>
            <person name="Ryu S."/>
            <person name="Kim W."/>
        </authorList>
    </citation>
    <scope>NUCLEOTIDE SEQUENCE [LARGE SCALE GENOMIC DNA]</scope>
    <source>
        <tissue evidence="2">Muscle</tissue>
    </source>
</reference>
<proteinExistence type="predicted"/>
<evidence type="ECO:0000313" key="3">
    <source>
        <dbReference type="Proteomes" id="UP000324222"/>
    </source>
</evidence>
<name>A0A5B7GYV0_PORTR</name>
<sequence length="93" mass="10942">MLFGDDVSQSARQIKDTEKLKHKFAAKKNPVPWRFTGGKSRGFWGKSTQRYYLLRFQPYGLQRDVKGGQWQFQVRQDPDSKNATGRGQYRPWC</sequence>
<evidence type="ECO:0000256" key="1">
    <source>
        <dbReference type="SAM" id="MobiDB-lite"/>
    </source>
</evidence>
<comment type="caution">
    <text evidence="2">The sequence shown here is derived from an EMBL/GenBank/DDBJ whole genome shotgun (WGS) entry which is preliminary data.</text>
</comment>
<evidence type="ECO:0000313" key="2">
    <source>
        <dbReference type="EMBL" id="MPC61804.1"/>
    </source>
</evidence>
<dbReference type="Proteomes" id="UP000324222">
    <property type="component" value="Unassembled WGS sequence"/>
</dbReference>
<gene>
    <name evidence="2" type="ORF">E2C01_055881</name>
</gene>
<dbReference type="OrthoDB" id="6361724at2759"/>
<accession>A0A5B7GYV0</accession>
<dbReference type="AlphaFoldDB" id="A0A5B7GYV0"/>
<keyword evidence="3" id="KW-1185">Reference proteome</keyword>
<protein>
    <submittedName>
        <fullName evidence="2">Uncharacterized protein</fullName>
    </submittedName>
</protein>
<organism evidence="2 3">
    <name type="scientific">Portunus trituberculatus</name>
    <name type="common">Swimming crab</name>
    <name type="synonym">Neptunus trituberculatus</name>
    <dbReference type="NCBI Taxonomy" id="210409"/>
    <lineage>
        <taxon>Eukaryota</taxon>
        <taxon>Metazoa</taxon>
        <taxon>Ecdysozoa</taxon>
        <taxon>Arthropoda</taxon>
        <taxon>Crustacea</taxon>
        <taxon>Multicrustacea</taxon>
        <taxon>Malacostraca</taxon>
        <taxon>Eumalacostraca</taxon>
        <taxon>Eucarida</taxon>
        <taxon>Decapoda</taxon>
        <taxon>Pleocyemata</taxon>
        <taxon>Brachyura</taxon>
        <taxon>Eubrachyura</taxon>
        <taxon>Portunoidea</taxon>
        <taxon>Portunidae</taxon>
        <taxon>Portuninae</taxon>
        <taxon>Portunus</taxon>
    </lineage>
</organism>